<evidence type="ECO:0000259" key="5">
    <source>
        <dbReference type="PROSITE" id="PS50112"/>
    </source>
</evidence>
<dbReference type="InterPro" id="IPR000014">
    <property type="entry name" value="PAS"/>
</dbReference>
<evidence type="ECO:0000313" key="6">
    <source>
        <dbReference type="EMBL" id="BBF68938.1"/>
    </source>
</evidence>
<dbReference type="SUPFAM" id="SSF46894">
    <property type="entry name" value="C-terminal effector domain of the bipartite response regulators"/>
    <property type="match status" value="1"/>
</dbReference>
<evidence type="ECO:0000256" key="2">
    <source>
        <dbReference type="ARBA" id="ARBA00022643"/>
    </source>
</evidence>
<keyword evidence="3" id="KW-0157">Chromophore</keyword>
<evidence type="ECO:0000256" key="1">
    <source>
        <dbReference type="ARBA" id="ARBA00022630"/>
    </source>
</evidence>
<reference evidence="6" key="1">
    <citation type="submission" date="2018-07" db="EMBL/GenBank/DDBJ databases">
        <title>Complete genome sequence of Sphingomonas bisphenolicum strain AO1, a bisphenol A degradative bacterium isolated from Japanese farm field.</title>
        <authorList>
            <person name="Murakami M."/>
            <person name="Koh M."/>
            <person name="Koba S."/>
            <person name="Matsumura Y."/>
        </authorList>
    </citation>
    <scope>NUCLEOTIDE SEQUENCE</scope>
    <source>
        <strain evidence="6">AO1</strain>
    </source>
</reference>
<accession>A0ABN5WGA1</accession>
<dbReference type="InterPro" id="IPR001610">
    <property type="entry name" value="PAC"/>
</dbReference>
<protein>
    <recommendedName>
        <fullName evidence="8">Histidine kinase</fullName>
    </recommendedName>
</protein>
<dbReference type="PANTHER" id="PTHR47429:SF2">
    <property type="entry name" value="PROTEIN TWIN LOV 1"/>
    <property type="match status" value="1"/>
</dbReference>
<evidence type="ECO:0000313" key="7">
    <source>
        <dbReference type="Proteomes" id="UP001059971"/>
    </source>
</evidence>
<evidence type="ECO:0008006" key="8">
    <source>
        <dbReference type="Google" id="ProtNLM"/>
    </source>
</evidence>
<dbReference type="NCBIfam" id="TIGR00229">
    <property type="entry name" value="sensory_box"/>
    <property type="match status" value="1"/>
</dbReference>
<dbReference type="PROSITE" id="PS50043">
    <property type="entry name" value="HTH_LUXR_2"/>
    <property type="match status" value="1"/>
</dbReference>
<dbReference type="CDD" id="cd06170">
    <property type="entry name" value="LuxR_C_like"/>
    <property type="match status" value="1"/>
</dbReference>
<dbReference type="SUPFAM" id="SSF55785">
    <property type="entry name" value="PYP-like sensor domain (PAS domain)"/>
    <property type="match status" value="1"/>
</dbReference>
<gene>
    <name evidence="6" type="ORF">SBA_ch1_11380</name>
</gene>
<dbReference type="EMBL" id="AP018817">
    <property type="protein sequence ID" value="BBF68938.1"/>
    <property type="molecule type" value="Genomic_DNA"/>
</dbReference>
<evidence type="ECO:0000256" key="3">
    <source>
        <dbReference type="ARBA" id="ARBA00022991"/>
    </source>
</evidence>
<keyword evidence="1" id="KW-0285">Flavoprotein</keyword>
<dbReference type="Gene3D" id="1.10.10.10">
    <property type="entry name" value="Winged helix-like DNA-binding domain superfamily/Winged helix DNA-binding domain"/>
    <property type="match status" value="1"/>
</dbReference>
<dbReference type="SMART" id="SM00421">
    <property type="entry name" value="HTH_LUXR"/>
    <property type="match status" value="1"/>
</dbReference>
<dbReference type="Proteomes" id="UP001059971">
    <property type="component" value="Chromosome 1"/>
</dbReference>
<dbReference type="InterPro" id="IPR000792">
    <property type="entry name" value="Tscrpt_reg_LuxR_C"/>
</dbReference>
<dbReference type="Pfam" id="PF00196">
    <property type="entry name" value="GerE"/>
    <property type="match status" value="1"/>
</dbReference>
<keyword evidence="2" id="KW-0288">FMN</keyword>
<feature type="domain" description="PAS" evidence="5">
    <location>
        <begin position="42"/>
        <end position="67"/>
    </location>
</feature>
<dbReference type="PROSITE" id="PS50112">
    <property type="entry name" value="PAS"/>
    <property type="match status" value="1"/>
</dbReference>
<dbReference type="Pfam" id="PF13426">
    <property type="entry name" value="PAS_9"/>
    <property type="match status" value="1"/>
</dbReference>
<evidence type="ECO:0000259" key="4">
    <source>
        <dbReference type="PROSITE" id="PS50043"/>
    </source>
</evidence>
<dbReference type="PRINTS" id="PR00038">
    <property type="entry name" value="HTHLUXR"/>
</dbReference>
<dbReference type="SMART" id="SM00086">
    <property type="entry name" value="PAC"/>
    <property type="match status" value="1"/>
</dbReference>
<dbReference type="Gene3D" id="3.30.450.20">
    <property type="entry name" value="PAS domain"/>
    <property type="match status" value="1"/>
</dbReference>
<dbReference type="InterPro" id="IPR035965">
    <property type="entry name" value="PAS-like_dom_sf"/>
</dbReference>
<dbReference type="InterPro" id="IPR036388">
    <property type="entry name" value="WH-like_DNA-bd_sf"/>
</dbReference>
<name>A0ABN5WGA1_9SPHN</name>
<dbReference type="PANTHER" id="PTHR47429">
    <property type="entry name" value="PROTEIN TWIN LOV 1"/>
    <property type="match status" value="1"/>
</dbReference>
<keyword evidence="7" id="KW-1185">Reference proteome</keyword>
<dbReference type="CDD" id="cd00130">
    <property type="entry name" value="PAS"/>
    <property type="match status" value="1"/>
</dbReference>
<proteinExistence type="predicted"/>
<dbReference type="InterPro" id="IPR016032">
    <property type="entry name" value="Sig_transdc_resp-reg_C-effctor"/>
</dbReference>
<organism evidence="6 7">
    <name type="scientific">Sphingomonas bisphenolicum</name>
    <dbReference type="NCBI Taxonomy" id="296544"/>
    <lineage>
        <taxon>Bacteria</taxon>
        <taxon>Pseudomonadati</taxon>
        <taxon>Pseudomonadota</taxon>
        <taxon>Alphaproteobacteria</taxon>
        <taxon>Sphingomonadales</taxon>
        <taxon>Sphingomonadaceae</taxon>
        <taxon>Sphingomonas</taxon>
    </lineage>
</organism>
<sequence length="211" mass="22672">MAKGVAAAARLRHHECLSFMSLSEMIAGSAVAAVLTNPRLPDNPIVACNDAFVALTGYRQAEVVGRNCRFLSGAHTEAAGIDAIRAALRDWRPVLVELLNYRKDGTPFRNAVMIAPIFGTDGAPDYFLGSQMVVEDAATQRADDAAALIATLTERQRAVLVGMAQGRLNKQIAYDLGLTERTVKMHRAAMLRALNVRTAAEGIRLAIEAGL</sequence>
<feature type="domain" description="HTH luxR-type" evidence="4">
    <location>
        <begin position="145"/>
        <end position="210"/>
    </location>
</feature>